<protein>
    <submittedName>
        <fullName evidence="1">Uncharacterized protein</fullName>
    </submittedName>
</protein>
<dbReference type="AlphaFoldDB" id="A0AAV0BUL9"/>
<feature type="non-terminal residue" evidence="1">
    <location>
        <position position="384"/>
    </location>
</feature>
<comment type="caution">
    <text evidence="1">The sequence shown here is derived from an EMBL/GenBank/DDBJ whole genome shotgun (WGS) entry which is preliminary data.</text>
</comment>
<dbReference type="EMBL" id="CALTRL010006458">
    <property type="protein sequence ID" value="CAH7690949.1"/>
    <property type="molecule type" value="Genomic_DNA"/>
</dbReference>
<evidence type="ECO:0000313" key="1">
    <source>
        <dbReference type="EMBL" id="CAH7690949.1"/>
    </source>
</evidence>
<accession>A0AAV0BUL9</accession>
<reference evidence="1" key="1">
    <citation type="submission" date="2022-06" db="EMBL/GenBank/DDBJ databases">
        <authorList>
            <consortium name="SYNGENTA / RWTH Aachen University"/>
        </authorList>
    </citation>
    <scope>NUCLEOTIDE SEQUENCE</scope>
</reference>
<sequence length="384" mass="45189">MQTKIFMILRMSAHFLSKCSGLQEFPHLRSSAFHRIYDNHKNSFLPLKRPRAQFSGRIPNANFHQFSEEDLFTQKWDNNFYFPEAQIRRENEPDNLKMHQIGQSQNKLPTQPMQSDLSDLRKVELNYNEDDQKLLEEMLNLQDGRNLLEEMLNSQDNQEASIFQLPFSSESTIFLKESHVPVNTKKIYKTSKAELKKNNLKLQKEELVSILTNNFSIDHTNKEQHDEVYVQFNKNSKSKFKQHDEESESRRSLDMKVLQYLGKADREENALNFRDGTLKSIQEITVGVTVMKIISKLHSKRPRSEEFGDNQKILEYTEDFWKNLFSDKEIKADDLVNFCKSMGAKSVSQMEKCLLIQFTSQNQEASLYRHWRTRSVLEEESAIL</sequence>
<organism evidence="1 2">
    <name type="scientific">Phakopsora pachyrhizi</name>
    <name type="common">Asian soybean rust disease fungus</name>
    <dbReference type="NCBI Taxonomy" id="170000"/>
    <lineage>
        <taxon>Eukaryota</taxon>
        <taxon>Fungi</taxon>
        <taxon>Dikarya</taxon>
        <taxon>Basidiomycota</taxon>
        <taxon>Pucciniomycotina</taxon>
        <taxon>Pucciniomycetes</taxon>
        <taxon>Pucciniales</taxon>
        <taxon>Phakopsoraceae</taxon>
        <taxon>Phakopsora</taxon>
    </lineage>
</organism>
<dbReference type="Proteomes" id="UP001153365">
    <property type="component" value="Unassembled WGS sequence"/>
</dbReference>
<proteinExistence type="predicted"/>
<gene>
    <name evidence="1" type="ORF">PPACK8108_LOCUS26447</name>
</gene>
<keyword evidence="2" id="KW-1185">Reference proteome</keyword>
<evidence type="ECO:0000313" key="2">
    <source>
        <dbReference type="Proteomes" id="UP001153365"/>
    </source>
</evidence>
<name>A0AAV0BUL9_PHAPC</name>